<evidence type="ECO:0000313" key="2">
    <source>
        <dbReference type="Proteomes" id="UP000216052"/>
    </source>
</evidence>
<accession>A0ABZ3J0Z5</accession>
<dbReference type="InterPro" id="IPR035205">
    <property type="entry name" value="DUF5320"/>
</dbReference>
<evidence type="ECO:0000313" key="1">
    <source>
        <dbReference type="EMBL" id="XFO71823.1"/>
    </source>
</evidence>
<dbReference type="EMBL" id="CP155571">
    <property type="protein sequence ID" value="XFO71823.1"/>
    <property type="molecule type" value="Genomic_DNA"/>
</dbReference>
<dbReference type="RefSeq" id="WP_093798179.1">
    <property type="nucleotide sequence ID" value="NZ_CP155571.1"/>
</dbReference>
<organism evidence="1 2">
    <name type="scientific">Sporomusa acidovorans (strain ATCC 49682 / DSM 3132 / Mol)</name>
    <dbReference type="NCBI Taxonomy" id="1123286"/>
    <lineage>
        <taxon>Bacteria</taxon>
        <taxon>Bacillati</taxon>
        <taxon>Bacillota</taxon>
        <taxon>Negativicutes</taxon>
        <taxon>Selenomonadales</taxon>
        <taxon>Sporomusaceae</taxon>
        <taxon>Sporomusa</taxon>
    </lineage>
</organism>
<dbReference type="Pfam" id="PF17253">
    <property type="entry name" value="DUF5320"/>
    <property type="match status" value="1"/>
</dbReference>
<name>A0ABZ3J0Z5_SPOA4</name>
<keyword evidence="2" id="KW-1185">Reference proteome</keyword>
<dbReference type="Proteomes" id="UP000216052">
    <property type="component" value="Chromosome"/>
</dbReference>
<proteinExistence type="predicted"/>
<sequence>MPRGDGTGPWGTGRGGCQPMSFFNSFGAGFCRGGFGRGSRQNAIQGEFGFANSTPAVPTVSETLEVQAKRLEVQAKLLVSQANTLRSLANQNYKAE</sequence>
<gene>
    <name evidence="1" type="ORF">SPACI_018640</name>
</gene>
<evidence type="ECO:0008006" key="3">
    <source>
        <dbReference type="Google" id="ProtNLM"/>
    </source>
</evidence>
<reference evidence="1" key="1">
    <citation type="submission" date="2024-05" db="EMBL/GenBank/DDBJ databases">
        <title>Isolation and characterization of Sporomusa carbonis sp. nov., a carboxydotrophic hydrogenogen in the genus of Sporomusa isolated from a charcoal burning pile.</title>
        <authorList>
            <person name="Boeer T."/>
            <person name="Rosenbaum F."/>
            <person name="Eysell L."/>
            <person name="Mueller V."/>
            <person name="Daniel R."/>
            <person name="Poehlein A."/>
        </authorList>
    </citation>
    <scope>NUCLEOTIDE SEQUENCE [LARGE SCALE GENOMIC DNA]</scope>
    <source>
        <strain evidence="1">DSM 3132</strain>
    </source>
</reference>
<protein>
    <recommendedName>
        <fullName evidence="3">DUF5320 domain-containing protein</fullName>
    </recommendedName>
</protein>